<reference evidence="2" key="1">
    <citation type="submission" date="2021-01" db="EMBL/GenBank/DDBJ databases">
        <authorList>
            <person name="Li R."/>
            <person name="Bekaert M."/>
        </authorList>
    </citation>
    <scope>NUCLEOTIDE SEQUENCE</scope>
    <source>
        <strain evidence="2">Farmed</strain>
    </source>
</reference>
<comment type="caution">
    <text evidence="2">The sequence shown here is derived from an EMBL/GenBank/DDBJ whole genome shotgun (WGS) entry which is preliminary data.</text>
</comment>
<feature type="transmembrane region" description="Helical" evidence="1">
    <location>
        <begin position="85"/>
        <end position="107"/>
    </location>
</feature>
<dbReference type="EMBL" id="CAHIKZ030000913">
    <property type="protein sequence ID" value="CAE1244811.1"/>
    <property type="molecule type" value="Genomic_DNA"/>
</dbReference>
<feature type="transmembrane region" description="Helical" evidence="1">
    <location>
        <begin position="119"/>
        <end position="141"/>
    </location>
</feature>
<gene>
    <name evidence="2" type="ORF">SPHA_24488</name>
</gene>
<accession>A0A812BYE6</accession>
<dbReference type="AlphaFoldDB" id="A0A812BYE6"/>
<proteinExistence type="predicted"/>
<keyword evidence="1" id="KW-1133">Transmembrane helix</keyword>
<dbReference type="Proteomes" id="UP000597762">
    <property type="component" value="Unassembled WGS sequence"/>
</dbReference>
<keyword evidence="1" id="KW-0472">Membrane</keyword>
<name>A0A812BYE6_ACAPH</name>
<feature type="transmembrane region" description="Helical" evidence="1">
    <location>
        <begin position="56"/>
        <end position="73"/>
    </location>
</feature>
<keyword evidence="3" id="KW-1185">Reference proteome</keyword>
<evidence type="ECO:0000313" key="3">
    <source>
        <dbReference type="Proteomes" id="UP000597762"/>
    </source>
</evidence>
<sequence length="150" mass="17125">MSSLISPNVVISLSLDGSYLSPPTSLFIYLDGSFLIHLSLVRSYRNSFIHLQRSVIFPYSLFISHFLIPCRSYRNSLIYLQCGHFLFICRSMVISFDISNVIIFLIRLSLDGHIETPDLFISSFILNGHINFFIISSIPYLSLDGHIETL</sequence>
<protein>
    <submittedName>
        <fullName evidence="2">Uncharacterized protein</fullName>
    </submittedName>
</protein>
<evidence type="ECO:0000256" key="1">
    <source>
        <dbReference type="SAM" id="Phobius"/>
    </source>
</evidence>
<feature type="transmembrane region" description="Helical" evidence="1">
    <location>
        <begin position="26"/>
        <end position="44"/>
    </location>
</feature>
<organism evidence="2 3">
    <name type="scientific">Acanthosepion pharaonis</name>
    <name type="common">Pharaoh cuttlefish</name>
    <name type="synonym">Sepia pharaonis</name>
    <dbReference type="NCBI Taxonomy" id="158019"/>
    <lineage>
        <taxon>Eukaryota</taxon>
        <taxon>Metazoa</taxon>
        <taxon>Spiralia</taxon>
        <taxon>Lophotrochozoa</taxon>
        <taxon>Mollusca</taxon>
        <taxon>Cephalopoda</taxon>
        <taxon>Coleoidea</taxon>
        <taxon>Decapodiformes</taxon>
        <taxon>Sepiida</taxon>
        <taxon>Sepiina</taxon>
        <taxon>Sepiidae</taxon>
        <taxon>Acanthosepion</taxon>
    </lineage>
</organism>
<keyword evidence="1" id="KW-0812">Transmembrane</keyword>
<evidence type="ECO:0000313" key="2">
    <source>
        <dbReference type="EMBL" id="CAE1244811.1"/>
    </source>
</evidence>